<evidence type="ECO:0000313" key="2">
    <source>
        <dbReference type="EMBL" id="CAI2371362.1"/>
    </source>
</evidence>
<keyword evidence="3" id="KW-1185">Reference proteome</keyword>
<evidence type="ECO:0000313" key="3">
    <source>
        <dbReference type="Proteomes" id="UP001295684"/>
    </source>
</evidence>
<sequence>MLLEGTNLYCNPPVSDHMQAECSNGAAPKPERKVAHSVEYRRKDNGNIISSIYPPESSLMFPQHVNHEIEKELREFMTENEEKFKNSKMNQTFKFPRKQPKIDLPIHHKSSYIRMNTPGSASYRSNRRYKSQENTGKYVLKDNKAAFVPLNGNFMPGDSGSTDSVRKNYKMLQKTLNLSFPERQNKFKININQSILKKNLKKLNRKPSTRKKRMLTETINSNNSIRKIKSTDRDAKRADNRYILNKNFNSKIDTIDFSTKSFINYSSSKGAHFCESNTPKEHTKRKKSKRKPNKTPVGRYGRKHREVNANNFHMNSVNQPSIEGHIMNSKTEFSSPKLFCIPSNHSIMNQSYRAKQR</sequence>
<proteinExistence type="predicted"/>
<dbReference type="EMBL" id="CAMPGE010012593">
    <property type="protein sequence ID" value="CAI2371362.1"/>
    <property type="molecule type" value="Genomic_DNA"/>
</dbReference>
<organism evidence="2 3">
    <name type="scientific">Euplotes crassus</name>
    <dbReference type="NCBI Taxonomy" id="5936"/>
    <lineage>
        <taxon>Eukaryota</taxon>
        <taxon>Sar</taxon>
        <taxon>Alveolata</taxon>
        <taxon>Ciliophora</taxon>
        <taxon>Intramacronucleata</taxon>
        <taxon>Spirotrichea</taxon>
        <taxon>Hypotrichia</taxon>
        <taxon>Euplotida</taxon>
        <taxon>Euplotidae</taxon>
        <taxon>Moneuplotes</taxon>
    </lineage>
</organism>
<dbReference type="Proteomes" id="UP001295684">
    <property type="component" value="Unassembled WGS sequence"/>
</dbReference>
<feature type="region of interest" description="Disordered" evidence="1">
    <location>
        <begin position="273"/>
        <end position="300"/>
    </location>
</feature>
<evidence type="ECO:0000256" key="1">
    <source>
        <dbReference type="SAM" id="MobiDB-lite"/>
    </source>
</evidence>
<feature type="compositionally biased region" description="Basic residues" evidence="1">
    <location>
        <begin position="282"/>
        <end position="293"/>
    </location>
</feature>
<gene>
    <name evidence="2" type="ORF">ECRASSUSDP1_LOCUS12684</name>
</gene>
<accession>A0AAD1UQS8</accession>
<protein>
    <submittedName>
        <fullName evidence="2">Uncharacterized protein</fullName>
    </submittedName>
</protein>
<dbReference type="AlphaFoldDB" id="A0AAD1UQS8"/>
<comment type="caution">
    <text evidence="2">The sequence shown here is derived from an EMBL/GenBank/DDBJ whole genome shotgun (WGS) entry which is preliminary data.</text>
</comment>
<name>A0AAD1UQS8_EUPCR</name>
<reference evidence="2" key="1">
    <citation type="submission" date="2023-07" db="EMBL/GenBank/DDBJ databases">
        <authorList>
            <consortium name="AG Swart"/>
            <person name="Singh M."/>
            <person name="Singh A."/>
            <person name="Seah K."/>
            <person name="Emmerich C."/>
        </authorList>
    </citation>
    <scope>NUCLEOTIDE SEQUENCE</scope>
    <source>
        <strain evidence="2">DP1</strain>
    </source>
</reference>